<dbReference type="Proteomes" id="UP000011713">
    <property type="component" value="Unassembled WGS sequence"/>
</dbReference>
<evidence type="ECO:0000313" key="7">
    <source>
        <dbReference type="EnsemblProtists" id="HpaP807971"/>
    </source>
</evidence>
<evidence type="ECO:0000259" key="5">
    <source>
        <dbReference type="Pfam" id="PF04112"/>
    </source>
</evidence>
<comment type="subcellular location">
    <subcellularLocation>
        <location evidence="1">Cytoplasm</location>
    </subcellularLocation>
</comment>
<dbReference type="InParanoid" id="M4BNI3"/>
<dbReference type="PANTHER" id="PTHR21373:SF0">
    <property type="entry name" value="N-ALPHA-ACETYLTRANSFERASE 35, NATC AUXILIARY SUBUNIT"/>
    <property type="match status" value="1"/>
</dbReference>
<sequence>MSAAAKELKVGQLIHEDDFKLFDCMSAMELMDPMMDSGMLVDGVPIQSISARLENRSVLLEFSSARDVLATLDELFCCETGWLHGLPLAQSLLTNVYLHRDPLNTLWSQLVTPLESLVAGDADVRDILKKNVGNSAKDTFLLVMCTVILATLKTADLIRNVALRADIYEEEDFSPGSGFNAGVLTRISVETLDTMLQITQERLETLVEQHKAASSQKSSKKRYNKRTSGVSSNSNKRPSPSGYELLCPNPRVGALTCEAFIRRVRLRRGLLATYVGIGVAEGGLDLQHARDGFHRAFELVEELSTERLELDVECFSGKPIGFDSSISRFLLFGTPLRDIKVPSIDEALSQMKEVLGELVVSCSPTGWKCMEDLRIFLIEFSRQQPSVIARSYVLLFLYADSKIYGEYNFMDWLSAAMVMNGVPSVLLSTQEGVLYSSRCIEAVYESLKVFLHNRSRQRARIEYLLGEWSILQADAAAVDERFTTEMNIPSSEQHTGSRLQNLNVTWTFVEKMGQRPATEQCRQIVAPPTPQAGAVASKSSKKSKTKHKKHRNGVGAAAIIESSDSTSRSIDYTRVRFLREIKYTELLRSLMRAYFQLFNALEREGLVEAKSPMYSTFTIRFQHRFAPFRKLHYPAALTYEDFNENNDFSLYEPDLIYKSAEECFKTARAHAEELLSDKEEINTIATANGEKLVRGSELQALLKVSVSNCVRLAQRRQNASGGKSKKASQGVTTPIEFDFSIHPHFPVVVFPAS</sequence>
<evidence type="ECO:0000256" key="3">
    <source>
        <dbReference type="ARBA" id="ARBA00022490"/>
    </source>
</evidence>
<evidence type="ECO:0000256" key="1">
    <source>
        <dbReference type="ARBA" id="ARBA00004496"/>
    </source>
</evidence>
<evidence type="ECO:0000256" key="2">
    <source>
        <dbReference type="ARBA" id="ARBA00006289"/>
    </source>
</evidence>
<evidence type="ECO:0000313" key="8">
    <source>
        <dbReference type="Proteomes" id="UP000011713"/>
    </source>
</evidence>
<protein>
    <submittedName>
        <fullName evidence="7">Uncharacterized protein</fullName>
    </submittedName>
</protein>
<feature type="domain" description="NAA35-like N-terminal" evidence="5">
    <location>
        <begin position="11"/>
        <end position="189"/>
    </location>
</feature>
<dbReference type="InterPro" id="IPR057983">
    <property type="entry name" value="NAA35-like_N"/>
</dbReference>
<reference evidence="7" key="2">
    <citation type="submission" date="2015-06" db="UniProtKB">
        <authorList>
            <consortium name="EnsemblProtists"/>
        </authorList>
    </citation>
    <scope>IDENTIFICATION</scope>
    <source>
        <strain evidence="7">Emoy2</strain>
    </source>
</reference>
<dbReference type="STRING" id="559515.M4BNI3"/>
<evidence type="ECO:0000256" key="4">
    <source>
        <dbReference type="SAM" id="MobiDB-lite"/>
    </source>
</evidence>
<dbReference type="Pfam" id="PF04112">
    <property type="entry name" value="Mak10"/>
    <property type="match status" value="1"/>
</dbReference>
<feature type="domain" description="NAA35-like TPR repeats" evidence="6">
    <location>
        <begin position="539"/>
        <end position="748"/>
    </location>
</feature>
<dbReference type="Pfam" id="PF25789">
    <property type="entry name" value="TPR_NAA35"/>
    <property type="match status" value="2"/>
</dbReference>
<evidence type="ECO:0000259" key="6">
    <source>
        <dbReference type="Pfam" id="PF25789"/>
    </source>
</evidence>
<dbReference type="GO" id="GO:0031417">
    <property type="term" value="C:NatC complex"/>
    <property type="evidence" value="ECO:0007669"/>
    <property type="project" value="InterPro"/>
</dbReference>
<dbReference type="PANTHER" id="PTHR21373">
    <property type="entry name" value="GLUCOSE REPRESSIBLE PROTEIN MAK10"/>
    <property type="match status" value="1"/>
</dbReference>
<dbReference type="AlphaFoldDB" id="M4BNI3"/>
<proteinExistence type="inferred from homology"/>
<feature type="compositionally biased region" description="Basic residues" evidence="4">
    <location>
        <begin position="539"/>
        <end position="552"/>
    </location>
</feature>
<dbReference type="eggNOG" id="KOG2343">
    <property type="taxonomic scope" value="Eukaryota"/>
</dbReference>
<feature type="region of interest" description="Disordered" evidence="4">
    <location>
        <begin position="209"/>
        <end position="242"/>
    </location>
</feature>
<dbReference type="EMBL" id="JH598462">
    <property type="status" value="NOT_ANNOTATED_CDS"/>
    <property type="molecule type" value="Genomic_DNA"/>
</dbReference>
<dbReference type="InterPro" id="IPR057982">
    <property type="entry name" value="TPR_NAA35"/>
</dbReference>
<dbReference type="EnsemblProtists" id="HpaT807971">
    <property type="protein sequence ID" value="HpaP807971"/>
    <property type="gene ID" value="HpaG807971"/>
</dbReference>
<organism evidence="7 8">
    <name type="scientific">Hyaloperonospora arabidopsidis (strain Emoy2)</name>
    <name type="common">Downy mildew agent</name>
    <name type="synonym">Peronospora arabidopsidis</name>
    <dbReference type="NCBI Taxonomy" id="559515"/>
    <lineage>
        <taxon>Eukaryota</taxon>
        <taxon>Sar</taxon>
        <taxon>Stramenopiles</taxon>
        <taxon>Oomycota</taxon>
        <taxon>Peronosporomycetes</taxon>
        <taxon>Peronosporales</taxon>
        <taxon>Peronosporaceae</taxon>
        <taxon>Hyaloperonospora</taxon>
    </lineage>
</organism>
<comment type="similarity">
    <text evidence="2">Belongs to the MAK10 family.</text>
</comment>
<dbReference type="HOGENOM" id="CLU_011757_0_0_1"/>
<keyword evidence="3" id="KW-0963">Cytoplasm</keyword>
<name>M4BNI3_HYAAE</name>
<feature type="domain" description="NAA35-like TPR repeats" evidence="6">
    <location>
        <begin position="361"/>
        <end position="509"/>
    </location>
</feature>
<feature type="region of interest" description="Disordered" evidence="4">
    <location>
        <begin position="527"/>
        <end position="553"/>
    </location>
</feature>
<accession>M4BNI3</accession>
<dbReference type="InterPro" id="IPR007244">
    <property type="entry name" value="Naa35_N"/>
</dbReference>
<dbReference type="OMA" id="QMEWIVQ"/>
<keyword evidence="8" id="KW-1185">Reference proteome</keyword>
<dbReference type="VEuPathDB" id="FungiDB:HpaG807971"/>
<feature type="compositionally biased region" description="Polar residues" evidence="4">
    <location>
        <begin position="226"/>
        <end position="238"/>
    </location>
</feature>
<reference evidence="8" key="1">
    <citation type="journal article" date="2010" name="Science">
        <title>Signatures of adaptation to obligate biotrophy in the Hyaloperonospora arabidopsidis genome.</title>
        <authorList>
            <person name="Baxter L."/>
            <person name="Tripathy S."/>
            <person name="Ishaque N."/>
            <person name="Boot N."/>
            <person name="Cabral A."/>
            <person name="Kemen E."/>
            <person name="Thines M."/>
            <person name="Ah-Fong A."/>
            <person name="Anderson R."/>
            <person name="Badejoko W."/>
            <person name="Bittner-Eddy P."/>
            <person name="Boore J.L."/>
            <person name="Chibucos M.C."/>
            <person name="Coates M."/>
            <person name="Dehal P."/>
            <person name="Delehaunty K."/>
            <person name="Dong S."/>
            <person name="Downton P."/>
            <person name="Dumas B."/>
            <person name="Fabro G."/>
            <person name="Fronick C."/>
            <person name="Fuerstenberg S.I."/>
            <person name="Fulton L."/>
            <person name="Gaulin E."/>
            <person name="Govers F."/>
            <person name="Hughes L."/>
            <person name="Humphray S."/>
            <person name="Jiang R.H."/>
            <person name="Judelson H."/>
            <person name="Kamoun S."/>
            <person name="Kyung K."/>
            <person name="Meijer H."/>
            <person name="Minx P."/>
            <person name="Morris P."/>
            <person name="Nelson J."/>
            <person name="Phuntumart V."/>
            <person name="Qutob D."/>
            <person name="Rehmany A."/>
            <person name="Rougon-Cardoso A."/>
            <person name="Ryden P."/>
            <person name="Torto-Alalibo T."/>
            <person name="Studholme D."/>
            <person name="Wang Y."/>
            <person name="Win J."/>
            <person name="Wood J."/>
            <person name="Clifton S.W."/>
            <person name="Rogers J."/>
            <person name="Van den Ackerveken G."/>
            <person name="Jones J.D."/>
            <person name="McDowell J.M."/>
            <person name="Beynon J."/>
            <person name="Tyler B.M."/>
        </authorList>
    </citation>
    <scope>NUCLEOTIDE SEQUENCE [LARGE SCALE GENOMIC DNA]</scope>
    <source>
        <strain evidence="8">Emoy2</strain>
    </source>
</reference>